<organism evidence="1 2">
    <name type="scientific">Aspergillus ruber (strain CBS 135680)</name>
    <dbReference type="NCBI Taxonomy" id="1388766"/>
    <lineage>
        <taxon>Eukaryota</taxon>
        <taxon>Fungi</taxon>
        <taxon>Dikarya</taxon>
        <taxon>Ascomycota</taxon>
        <taxon>Pezizomycotina</taxon>
        <taxon>Eurotiomycetes</taxon>
        <taxon>Eurotiomycetidae</taxon>
        <taxon>Eurotiales</taxon>
        <taxon>Aspergillaceae</taxon>
        <taxon>Aspergillus</taxon>
        <taxon>Aspergillus subgen. Aspergillus</taxon>
    </lineage>
</organism>
<dbReference type="Gene3D" id="1.10.600.10">
    <property type="entry name" value="Farnesyl Diphosphate Synthase"/>
    <property type="match status" value="1"/>
</dbReference>
<gene>
    <name evidence="1" type="ORF">EURHEDRAFT_374536</name>
</gene>
<keyword evidence="2" id="KW-1185">Reference proteome</keyword>
<protein>
    <submittedName>
        <fullName evidence="1">Terpenoid synthase</fullName>
    </submittedName>
</protein>
<dbReference type="STRING" id="1388766.A0A017SNR4"/>
<dbReference type="EMBL" id="KK088413">
    <property type="protein sequence ID" value="EYE98451.1"/>
    <property type="molecule type" value="Genomic_DNA"/>
</dbReference>
<dbReference type="Proteomes" id="UP000019804">
    <property type="component" value="Unassembled WGS sequence"/>
</dbReference>
<proteinExistence type="predicted"/>
<dbReference type="RefSeq" id="XP_040642139.1">
    <property type="nucleotide sequence ID" value="XM_040778646.1"/>
</dbReference>
<dbReference type="SUPFAM" id="SSF48576">
    <property type="entry name" value="Terpenoid synthases"/>
    <property type="match status" value="1"/>
</dbReference>
<evidence type="ECO:0000313" key="1">
    <source>
        <dbReference type="EMBL" id="EYE98451.1"/>
    </source>
</evidence>
<reference evidence="2" key="1">
    <citation type="journal article" date="2014" name="Nat. Commun.">
        <title>Genomic adaptations of the halophilic Dead Sea filamentous fungus Eurotium rubrum.</title>
        <authorList>
            <person name="Kis-Papo T."/>
            <person name="Weig A.R."/>
            <person name="Riley R."/>
            <person name="Persoh D."/>
            <person name="Salamov A."/>
            <person name="Sun H."/>
            <person name="Lipzen A."/>
            <person name="Wasser S.P."/>
            <person name="Rambold G."/>
            <person name="Grigoriev I.V."/>
            <person name="Nevo E."/>
        </authorList>
    </citation>
    <scope>NUCLEOTIDE SEQUENCE [LARGE SCALE GENOMIC DNA]</scope>
    <source>
        <strain evidence="2">CBS 135680</strain>
    </source>
</reference>
<accession>A0A017SNR4</accession>
<name>A0A017SNR4_ASPRC</name>
<dbReference type="OrthoDB" id="3004402at2759"/>
<evidence type="ECO:0000313" key="2">
    <source>
        <dbReference type="Proteomes" id="UP000019804"/>
    </source>
</evidence>
<dbReference type="InterPro" id="IPR008949">
    <property type="entry name" value="Isoprenoid_synthase_dom_sf"/>
</dbReference>
<dbReference type="GeneID" id="63693770"/>
<dbReference type="AlphaFoldDB" id="A0A017SNR4"/>
<sequence length="277" mass="32151">MYREAEHIIATLGRDWAAVFGGNNHDHHTGENTISRYVHCLILPEARPDRFEHTVWFSEFFILVDENTENLTREMARTNLNPKLAKILADRGQKDPESAVEKLLVPPIRNPLRKGSIRGCRVLNAWQYWLLNVDAKGLEDSDTLEDYEEFRIINCGLMPYTYMVEYAMEPTLTDTKRQDAKKLERLAFKCIGQRVMNAILVAMKTKSLTTHQAIILVKNRVMQFQQDLLAMRDEILSASAVSDDMRKYVNGYLWIVSGNELWQSTCPRYHHQLHVEL</sequence>
<dbReference type="HOGENOM" id="CLU_1004645_0_0_1"/>